<reference evidence="4" key="1">
    <citation type="journal article" date="2015" name="PLoS Genet.">
        <title>Genome Sequence and Transcriptome Analyses of Chrysochromulina tobin: Metabolic Tools for Enhanced Algal Fitness in the Prominent Order Prymnesiales (Haptophyceae).</title>
        <authorList>
            <person name="Hovde B.T."/>
            <person name="Deodato C.R."/>
            <person name="Hunsperger H.M."/>
            <person name="Ryken S.A."/>
            <person name="Yost W."/>
            <person name="Jha R.K."/>
            <person name="Patterson J."/>
            <person name="Monnat R.J. Jr."/>
            <person name="Barlow S.B."/>
            <person name="Starkenburg S.R."/>
            <person name="Cattolico R.A."/>
        </authorList>
    </citation>
    <scope>NUCLEOTIDE SEQUENCE</scope>
    <source>
        <strain evidence="4">CCMP291</strain>
    </source>
</reference>
<feature type="region of interest" description="Disordered" evidence="1">
    <location>
        <begin position="406"/>
        <end position="433"/>
    </location>
</feature>
<keyword evidence="2" id="KW-0472">Membrane</keyword>
<keyword evidence="2" id="KW-0812">Transmembrane</keyword>
<keyword evidence="4" id="KW-1185">Reference proteome</keyword>
<evidence type="ECO:0000256" key="2">
    <source>
        <dbReference type="SAM" id="Phobius"/>
    </source>
</evidence>
<keyword evidence="2" id="KW-1133">Transmembrane helix</keyword>
<proteinExistence type="predicted"/>
<name>A0A0M0JMH7_9EUKA</name>
<accession>A0A0M0JMH7</accession>
<sequence length="620" mass="66788">MVASSTVEVLASAAYAAVRDRLAGLDVLLIIEGADETIMRDPLTNVQTLVPVVTHGANLTGSVVLTPPPGYARSFGGLTMTLHTAKVKALSNEPQIPSWMPQPDPVEKRKADEKKHLELEKLPVVAADGKAGVHIGCKADRVFFFETVYATEHPKILLEPRQYDVVEPIVVPFSFPTAALPPVESFELDAGVGFVHWVQVRVDWLGWRGWYHWALESRRVIRQRNADTNAHLQKEGGVMALMTKNQDPMLAHAPPYGDAHCFFALQVVGDTPVAAPADPASSEASADGPAADPAEELDAALSEGQAKAKAATEAVVKAAAEAAANTANTASMAPCLEVSDFGGTCRLDVHHPPHLGVVLGENALIKTHLQLKGTKMLSAVELRLRTSVDGADPLTTRTLVLWSRDGTGVAPRSSDDEPSQPAETLGPTLEGWSDDEFSLGPTLDLDVDMALEPADGFGALQLCRSLPRLTLDVRMTPVDEMLTIHCEVSHTLELRLIDKTGATASKSVPVVLTRRVPSGAPVGELLPTRPELKPRKPLIVRVLISIAVFVLAWASTLIVLSFMMPVKMEYAYEYVDLREEAVSYGFLPNPDKNATGYGGTFRSLLASGTQSLKRFLTGVR</sequence>
<feature type="region of interest" description="Disordered" evidence="1">
    <location>
        <begin position="274"/>
        <end position="304"/>
    </location>
</feature>
<organism evidence="3 4">
    <name type="scientific">Chrysochromulina tobinii</name>
    <dbReference type="NCBI Taxonomy" id="1460289"/>
    <lineage>
        <taxon>Eukaryota</taxon>
        <taxon>Haptista</taxon>
        <taxon>Haptophyta</taxon>
        <taxon>Prymnesiophyceae</taxon>
        <taxon>Prymnesiales</taxon>
        <taxon>Chrysochromulinaceae</taxon>
        <taxon>Chrysochromulina</taxon>
    </lineage>
</organism>
<dbReference type="AlphaFoldDB" id="A0A0M0JMH7"/>
<feature type="compositionally biased region" description="Low complexity" evidence="1">
    <location>
        <begin position="274"/>
        <end position="292"/>
    </location>
</feature>
<evidence type="ECO:0000313" key="3">
    <source>
        <dbReference type="EMBL" id="KOO27705.1"/>
    </source>
</evidence>
<feature type="transmembrane region" description="Helical" evidence="2">
    <location>
        <begin position="538"/>
        <end position="560"/>
    </location>
</feature>
<dbReference type="Proteomes" id="UP000037460">
    <property type="component" value="Unassembled WGS sequence"/>
</dbReference>
<evidence type="ECO:0000256" key="1">
    <source>
        <dbReference type="SAM" id="MobiDB-lite"/>
    </source>
</evidence>
<gene>
    <name evidence="3" type="ORF">Ctob_013755</name>
</gene>
<dbReference type="EMBL" id="JWZX01002680">
    <property type="protein sequence ID" value="KOO27705.1"/>
    <property type="molecule type" value="Genomic_DNA"/>
</dbReference>
<comment type="caution">
    <text evidence="3">The sequence shown here is derived from an EMBL/GenBank/DDBJ whole genome shotgun (WGS) entry which is preliminary data.</text>
</comment>
<evidence type="ECO:0000313" key="4">
    <source>
        <dbReference type="Proteomes" id="UP000037460"/>
    </source>
</evidence>
<protein>
    <submittedName>
        <fullName evidence="3">Uncharacterized protein</fullName>
    </submittedName>
</protein>